<accession>A0A5Q0QCR8</accession>
<dbReference type="InterPro" id="IPR007298">
    <property type="entry name" value="Cu-R_lipoprotein_NlpE"/>
</dbReference>
<evidence type="ECO:0000313" key="1">
    <source>
        <dbReference type="EMBL" id="QGA27286.1"/>
    </source>
</evidence>
<name>A0A5Q0QCR8_9SPHI</name>
<proteinExistence type="predicted"/>
<dbReference type="AlphaFoldDB" id="A0A5Q0QCR8"/>
<dbReference type="KEGG" id="sphe:GFH32_13640"/>
<dbReference type="Proteomes" id="UP000326921">
    <property type="component" value="Chromosome"/>
</dbReference>
<dbReference type="Gene3D" id="2.40.128.640">
    <property type="match status" value="1"/>
</dbReference>
<sequence>MQKLSYILTVLIGLIFAISCINNKTNVNQLLASEDNALKGIGLLGTYEGNLPCADCTMISTLLSLDKDKNYHLRYVYVGKSEEVFEKTGKWDVSKDILSLENVDYNYKILENQLNQLDLSGKEIKGDLADKYTLMKVK</sequence>
<organism evidence="1 2">
    <name type="scientific">Sphingobacterium zhuxiongii</name>
    <dbReference type="NCBI Taxonomy" id="2662364"/>
    <lineage>
        <taxon>Bacteria</taxon>
        <taxon>Pseudomonadati</taxon>
        <taxon>Bacteroidota</taxon>
        <taxon>Sphingobacteriia</taxon>
        <taxon>Sphingobacteriales</taxon>
        <taxon>Sphingobacteriaceae</taxon>
        <taxon>Sphingobacterium</taxon>
    </lineage>
</organism>
<evidence type="ECO:0000313" key="2">
    <source>
        <dbReference type="Proteomes" id="UP000326921"/>
    </source>
</evidence>
<gene>
    <name evidence="1" type="ORF">GFH32_13640</name>
</gene>
<dbReference type="PROSITE" id="PS51257">
    <property type="entry name" value="PROKAR_LIPOPROTEIN"/>
    <property type="match status" value="1"/>
</dbReference>
<dbReference type="Pfam" id="PF04170">
    <property type="entry name" value="NlpE"/>
    <property type="match status" value="1"/>
</dbReference>
<dbReference type="EMBL" id="CP045652">
    <property type="protein sequence ID" value="QGA27286.1"/>
    <property type="molecule type" value="Genomic_DNA"/>
</dbReference>
<protein>
    <submittedName>
        <fullName evidence="1">Copper resistance protein NlpE</fullName>
    </submittedName>
</protein>
<reference evidence="1 2" key="1">
    <citation type="submission" date="2019-10" db="EMBL/GenBank/DDBJ databases">
        <authorList>
            <person name="Dong K."/>
        </authorList>
    </citation>
    <scope>NUCLEOTIDE SEQUENCE [LARGE SCALE GENOMIC DNA]</scope>
    <source>
        <strain evidence="2">dk4302</strain>
    </source>
</reference>
<keyword evidence="2" id="KW-1185">Reference proteome</keyword>
<dbReference type="RefSeq" id="WP_153512124.1">
    <property type="nucleotide sequence ID" value="NZ_CP045652.1"/>
</dbReference>